<organism evidence="1 2">
    <name type="scientific">Clostridium magnum DSM 2767</name>
    <dbReference type="NCBI Taxonomy" id="1121326"/>
    <lineage>
        <taxon>Bacteria</taxon>
        <taxon>Bacillati</taxon>
        <taxon>Bacillota</taxon>
        <taxon>Clostridia</taxon>
        <taxon>Eubacteriales</taxon>
        <taxon>Clostridiaceae</taxon>
        <taxon>Clostridium</taxon>
    </lineage>
</organism>
<name>A0A161X772_9CLOT</name>
<keyword evidence="2" id="KW-1185">Reference proteome</keyword>
<accession>A0A161X772</accession>
<reference evidence="1 2" key="1">
    <citation type="submission" date="2016-04" db="EMBL/GenBank/DDBJ databases">
        <title>Genome sequence of Clostridium magnum DSM 2767.</title>
        <authorList>
            <person name="Poehlein A."/>
            <person name="Uhlig R."/>
            <person name="Fischer R."/>
            <person name="Bahl H."/>
            <person name="Daniel R."/>
        </authorList>
    </citation>
    <scope>NUCLEOTIDE SEQUENCE [LARGE SCALE GENOMIC DNA]</scope>
    <source>
        <strain evidence="1 2">DSM 2767</strain>
    </source>
</reference>
<protein>
    <submittedName>
        <fullName evidence="1">Uncharacterized protein</fullName>
    </submittedName>
</protein>
<gene>
    <name evidence="1" type="ORF">CLMAG_44400</name>
</gene>
<dbReference type="OrthoDB" id="9812611at2"/>
<dbReference type="RefSeq" id="WP_066627135.1">
    <property type="nucleotide sequence ID" value="NZ_FQXL01000055.1"/>
</dbReference>
<proteinExistence type="predicted"/>
<sequence length="67" mass="7857">MFCDYGFEYYFKDILFVSRDVAEWIEHSQVSRMMEVVDDVEKTTHTTSMNGNCKPEACFLAEDGLYL</sequence>
<dbReference type="EMBL" id="LWAE01000006">
    <property type="protein sequence ID" value="KZL89956.1"/>
    <property type="molecule type" value="Genomic_DNA"/>
</dbReference>
<evidence type="ECO:0000313" key="1">
    <source>
        <dbReference type="EMBL" id="KZL89956.1"/>
    </source>
</evidence>
<dbReference type="PATRIC" id="fig|1121326.3.peg.4502"/>
<dbReference type="Proteomes" id="UP000076603">
    <property type="component" value="Unassembled WGS sequence"/>
</dbReference>
<dbReference type="AlphaFoldDB" id="A0A161X772"/>
<evidence type="ECO:0000313" key="2">
    <source>
        <dbReference type="Proteomes" id="UP000076603"/>
    </source>
</evidence>
<comment type="caution">
    <text evidence="1">The sequence shown here is derived from an EMBL/GenBank/DDBJ whole genome shotgun (WGS) entry which is preliminary data.</text>
</comment>